<comment type="caution">
    <text evidence="2">The sequence shown here is derived from an EMBL/GenBank/DDBJ whole genome shotgun (WGS) entry which is preliminary data.</text>
</comment>
<dbReference type="SUPFAM" id="SSF140663">
    <property type="entry name" value="TTHA0068-like"/>
    <property type="match status" value="1"/>
</dbReference>
<dbReference type="Pfam" id="PF03745">
    <property type="entry name" value="DUF309"/>
    <property type="match status" value="1"/>
</dbReference>
<dbReference type="Gene3D" id="1.10.3450.10">
    <property type="entry name" value="TTHA0068-like"/>
    <property type="match status" value="1"/>
</dbReference>
<dbReference type="EMBL" id="JBHSNS010000001">
    <property type="protein sequence ID" value="MFC5728402.1"/>
    <property type="molecule type" value="Genomic_DNA"/>
</dbReference>
<protein>
    <submittedName>
        <fullName evidence="2">DUF309 domain-containing protein</fullName>
    </submittedName>
</protein>
<accession>A0ABW0ZDK1</accession>
<feature type="region of interest" description="Disordered" evidence="1">
    <location>
        <begin position="1"/>
        <end position="41"/>
    </location>
</feature>
<dbReference type="Proteomes" id="UP001596072">
    <property type="component" value="Unassembled WGS sequence"/>
</dbReference>
<dbReference type="PANTHER" id="PTHR34796:SF1">
    <property type="entry name" value="EXPRESSED PROTEIN"/>
    <property type="match status" value="1"/>
</dbReference>
<gene>
    <name evidence="2" type="ORF">ACFPQB_05695</name>
</gene>
<dbReference type="InterPro" id="IPR023203">
    <property type="entry name" value="TTHA0068_sf"/>
</dbReference>
<dbReference type="PANTHER" id="PTHR34796">
    <property type="entry name" value="EXPRESSED PROTEIN"/>
    <property type="match status" value="1"/>
</dbReference>
<evidence type="ECO:0000256" key="1">
    <source>
        <dbReference type="SAM" id="MobiDB-lite"/>
    </source>
</evidence>
<dbReference type="InterPro" id="IPR005500">
    <property type="entry name" value="DUF309"/>
</dbReference>
<sequence>MDDRDRNDQGRAQQARPRDALGRPLPYGVPGVDPISEEPLPPDQTLAYARRLLDDGRPFAAHEALEVRWKSCPEEERELWQGLAQLCVGLTHHARGNAVGAARLVERAAGRLESYAGTGGPTYELDLPALIACARAKVDDA</sequence>
<keyword evidence="3" id="KW-1185">Reference proteome</keyword>
<dbReference type="RefSeq" id="WP_206055964.1">
    <property type="nucleotide sequence ID" value="NZ_JBHSNS010000001.1"/>
</dbReference>
<proteinExistence type="predicted"/>
<evidence type="ECO:0000313" key="3">
    <source>
        <dbReference type="Proteomes" id="UP001596072"/>
    </source>
</evidence>
<organism evidence="2 3">
    <name type="scientific">Nocardioides vastitatis</name>
    <dbReference type="NCBI Taxonomy" id="2568655"/>
    <lineage>
        <taxon>Bacteria</taxon>
        <taxon>Bacillati</taxon>
        <taxon>Actinomycetota</taxon>
        <taxon>Actinomycetes</taxon>
        <taxon>Propionibacteriales</taxon>
        <taxon>Nocardioidaceae</taxon>
        <taxon>Nocardioides</taxon>
    </lineage>
</organism>
<evidence type="ECO:0000313" key="2">
    <source>
        <dbReference type="EMBL" id="MFC5728402.1"/>
    </source>
</evidence>
<reference evidence="3" key="1">
    <citation type="journal article" date="2019" name="Int. J. Syst. Evol. Microbiol.">
        <title>The Global Catalogue of Microorganisms (GCM) 10K type strain sequencing project: providing services to taxonomists for standard genome sequencing and annotation.</title>
        <authorList>
            <consortium name="The Broad Institute Genomics Platform"/>
            <consortium name="The Broad Institute Genome Sequencing Center for Infectious Disease"/>
            <person name="Wu L."/>
            <person name="Ma J."/>
        </authorList>
    </citation>
    <scope>NUCLEOTIDE SEQUENCE [LARGE SCALE GENOMIC DNA]</scope>
    <source>
        <strain evidence="3">YIM 94188</strain>
    </source>
</reference>
<name>A0ABW0ZDK1_9ACTN</name>